<dbReference type="Proteomes" id="UP001642483">
    <property type="component" value="Unassembled WGS sequence"/>
</dbReference>
<name>A0ABP0FJ04_CLALP</name>
<keyword evidence="1" id="KW-1133">Transmembrane helix</keyword>
<feature type="transmembrane region" description="Helical" evidence="1">
    <location>
        <begin position="172"/>
        <end position="193"/>
    </location>
</feature>
<feature type="domain" description="KAP NTPase" evidence="2">
    <location>
        <begin position="270"/>
        <end position="403"/>
    </location>
</feature>
<sequence>MEGKGPLTHSEVADILADTIVYQEPPLTVGVFGKWSSGKTHTLRYCRERIEKVTKADKRQNDLNVNIFKLLFRLCFFNPVLNSAKNNKIRFIFVDFSILDYAGSDKLWAGVITHITNTIDCIFGKWAVKIFRAWHYKPERHLDVYLDETSEDEDDDGGKYHAESWECPSPRVFLIPVLVVALIATALTLWLVFGIPSLSPLGATSSIDITTVVATSAVGLGIGLKLNDLFKVSFLLLKTQTQKIATMAKHSDFSSSLGFMGKVKTEVYYITSLVRYLSVFLHKNLRICLIIDDVDLLGKDKIMNLFQVANLLRSSRNSQFIQFLCMDSMIAANLIKKGLSYELAYDISGHAYLRKHIELPFHIPSLDVQVKRQFLKTKRSEPLNSNHQLQQAERKKKKKIIYDSKLSEEIKKSNESYELKVLVDGPSTSGNLLRSNVKKENLIAMRLVKKYFLSDENLAQCIDGDEGTVRRIVLSAALGVQMMRSRNGEHDDDLRLLVAWISFVDQWPYRISWIRQTIEDNTQLFYIDKNAIHKISDDALLEHVYILTINKLALPEEWETLLELDGDPELFVRYLQHFPFTVNDMKRFLPYTTNLDSSIRRIIADDSAKDNIKCKAALLEETHKRWKHKVALQCWSENDICDEIAKMGLREENVDKYSKIVQNHHITGNVLCQTPISLLRERFDANPGDWAVISCVISALMTFFGVKPMNATDL</sequence>
<keyword evidence="1" id="KW-0812">Transmembrane</keyword>
<evidence type="ECO:0000313" key="4">
    <source>
        <dbReference type="EMBL" id="CAK8678317.1"/>
    </source>
</evidence>
<protein>
    <recommendedName>
        <fullName evidence="6">KAP NTPase domain-containing protein</fullName>
    </recommendedName>
</protein>
<feature type="domain" description="KAP NTPase" evidence="2">
    <location>
        <begin position="12"/>
        <end position="134"/>
    </location>
</feature>
<proteinExistence type="predicted"/>
<dbReference type="PANTHER" id="PTHR22674:SF6">
    <property type="entry name" value="NTPASE KAP FAMILY P-LOOP DOMAIN-CONTAINING PROTEIN 1"/>
    <property type="match status" value="1"/>
</dbReference>
<evidence type="ECO:0000259" key="2">
    <source>
        <dbReference type="Pfam" id="PF07693"/>
    </source>
</evidence>
<feature type="domain" description="Kinase D-interacting substrate of 220 kDa-like SAM" evidence="3">
    <location>
        <begin position="629"/>
        <end position="698"/>
    </location>
</feature>
<evidence type="ECO:0000313" key="5">
    <source>
        <dbReference type="Proteomes" id="UP001642483"/>
    </source>
</evidence>
<dbReference type="InterPro" id="IPR057092">
    <property type="entry name" value="SAM_KIDINS220"/>
</dbReference>
<dbReference type="EMBL" id="CAWYQH010000046">
    <property type="protein sequence ID" value="CAK8678317.1"/>
    <property type="molecule type" value="Genomic_DNA"/>
</dbReference>
<organism evidence="4 5">
    <name type="scientific">Clavelina lepadiformis</name>
    <name type="common">Light-bulb sea squirt</name>
    <name type="synonym">Ascidia lepadiformis</name>
    <dbReference type="NCBI Taxonomy" id="159417"/>
    <lineage>
        <taxon>Eukaryota</taxon>
        <taxon>Metazoa</taxon>
        <taxon>Chordata</taxon>
        <taxon>Tunicata</taxon>
        <taxon>Ascidiacea</taxon>
        <taxon>Aplousobranchia</taxon>
        <taxon>Clavelinidae</taxon>
        <taxon>Clavelina</taxon>
    </lineage>
</organism>
<dbReference type="InterPro" id="IPR052754">
    <property type="entry name" value="NTPase_KAP_P-loop"/>
</dbReference>
<evidence type="ECO:0000259" key="3">
    <source>
        <dbReference type="Pfam" id="PF23307"/>
    </source>
</evidence>
<evidence type="ECO:0008006" key="6">
    <source>
        <dbReference type="Google" id="ProtNLM"/>
    </source>
</evidence>
<gene>
    <name evidence="4" type="ORF">CVLEPA_LOCUS8242</name>
</gene>
<feature type="transmembrane region" description="Helical" evidence="1">
    <location>
        <begin position="205"/>
        <end position="224"/>
    </location>
</feature>
<reference evidence="4 5" key="1">
    <citation type="submission" date="2024-02" db="EMBL/GenBank/DDBJ databases">
        <authorList>
            <person name="Daric V."/>
            <person name="Darras S."/>
        </authorList>
    </citation>
    <scope>NUCLEOTIDE SEQUENCE [LARGE SCALE GENOMIC DNA]</scope>
</reference>
<dbReference type="InterPro" id="IPR011646">
    <property type="entry name" value="KAP_P-loop"/>
</dbReference>
<keyword evidence="1" id="KW-0472">Membrane</keyword>
<keyword evidence="5" id="KW-1185">Reference proteome</keyword>
<evidence type="ECO:0000256" key="1">
    <source>
        <dbReference type="SAM" id="Phobius"/>
    </source>
</evidence>
<dbReference type="Pfam" id="PF07693">
    <property type="entry name" value="KAP_NTPase"/>
    <property type="match status" value="2"/>
</dbReference>
<accession>A0ABP0FJ04</accession>
<dbReference type="PANTHER" id="PTHR22674">
    <property type="entry name" value="NTPASE, KAP FAMILY P-LOOP DOMAIN-CONTAINING 1"/>
    <property type="match status" value="1"/>
</dbReference>
<comment type="caution">
    <text evidence="4">The sequence shown here is derived from an EMBL/GenBank/DDBJ whole genome shotgun (WGS) entry which is preliminary data.</text>
</comment>
<dbReference type="Pfam" id="PF23307">
    <property type="entry name" value="SAM_KIDINS220"/>
    <property type="match status" value="1"/>
</dbReference>